<reference evidence="2 3" key="1">
    <citation type="journal article" date="2015" name="Genome Biol. Evol.">
        <title>Comparative Genomics of a Bacterivorous Green Alga Reveals Evolutionary Causalities and Consequences of Phago-Mixotrophic Mode of Nutrition.</title>
        <authorList>
            <person name="Burns J.A."/>
            <person name="Paasch A."/>
            <person name="Narechania A."/>
            <person name="Kim E."/>
        </authorList>
    </citation>
    <scope>NUCLEOTIDE SEQUENCE [LARGE SCALE GENOMIC DNA]</scope>
    <source>
        <strain evidence="2 3">PLY_AMNH</strain>
    </source>
</reference>
<sequence length="357" mass="38721">MTERGSTCLNADFSIITVLSALSNELATTEQQFRERAGELDIIHDSATESCNSGDSKFLDSLRVTFEQGSVTLYEEALERLGFGAVAVSTNVTLSVVRQLSAALQVALDKSFANFVDYSVSAHDEAREEASWPALEAAGQFCCALTDAGESVAELRSEKIYALVDLLLRVAAFHIIDVDSGHKVPGADLQSSAVAKLAHSYTSRLSHIRQLSPSGHVAAWHIRGFHSFVESLKSAAEAATGFPLLRVQRWGELPPCPLHEVDDWPALQYACTSAPELYTAARGLLHAWCAPSPLPVFASHYGALPNWGPMTIFPRSAPPRAEEDMHFLRGTPSPVAEDMHFPHSAPPRAEEDIPDAT</sequence>
<dbReference type="EMBL" id="LGRX02029483">
    <property type="protein sequence ID" value="KAK3246778.1"/>
    <property type="molecule type" value="Genomic_DNA"/>
</dbReference>
<feature type="region of interest" description="Disordered" evidence="1">
    <location>
        <begin position="331"/>
        <end position="357"/>
    </location>
</feature>
<proteinExistence type="predicted"/>
<gene>
    <name evidence="2" type="ORF">CYMTET_43698</name>
</gene>
<organism evidence="2 3">
    <name type="scientific">Cymbomonas tetramitiformis</name>
    <dbReference type="NCBI Taxonomy" id="36881"/>
    <lineage>
        <taxon>Eukaryota</taxon>
        <taxon>Viridiplantae</taxon>
        <taxon>Chlorophyta</taxon>
        <taxon>Pyramimonadophyceae</taxon>
        <taxon>Pyramimonadales</taxon>
        <taxon>Pyramimonadaceae</taxon>
        <taxon>Cymbomonas</taxon>
    </lineage>
</organism>
<dbReference type="Proteomes" id="UP001190700">
    <property type="component" value="Unassembled WGS sequence"/>
</dbReference>
<dbReference type="AlphaFoldDB" id="A0AAE0C1P1"/>
<keyword evidence="3" id="KW-1185">Reference proteome</keyword>
<name>A0AAE0C1P1_9CHLO</name>
<protein>
    <submittedName>
        <fullName evidence="2">Uncharacterized protein</fullName>
    </submittedName>
</protein>
<evidence type="ECO:0000313" key="3">
    <source>
        <dbReference type="Proteomes" id="UP001190700"/>
    </source>
</evidence>
<comment type="caution">
    <text evidence="2">The sequence shown here is derived from an EMBL/GenBank/DDBJ whole genome shotgun (WGS) entry which is preliminary data.</text>
</comment>
<evidence type="ECO:0000313" key="2">
    <source>
        <dbReference type="EMBL" id="KAK3246778.1"/>
    </source>
</evidence>
<accession>A0AAE0C1P1</accession>
<evidence type="ECO:0000256" key="1">
    <source>
        <dbReference type="SAM" id="MobiDB-lite"/>
    </source>
</evidence>